<dbReference type="Proteomes" id="UP000078200">
    <property type="component" value="Unassembled WGS sequence"/>
</dbReference>
<evidence type="ECO:0000259" key="1">
    <source>
        <dbReference type="Pfam" id="PF04836"/>
    </source>
</evidence>
<dbReference type="Pfam" id="PF04836">
    <property type="entry name" value="IFRD_C"/>
    <property type="match status" value="1"/>
</dbReference>
<organism evidence="2 3">
    <name type="scientific">Glossina austeni</name>
    <name type="common">Savannah tsetse fly</name>
    <dbReference type="NCBI Taxonomy" id="7395"/>
    <lineage>
        <taxon>Eukaryota</taxon>
        <taxon>Metazoa</taxon>
        <taxon>Ecdysozoa</taxon>
        <taxon>Arthropoda</taxon>
        <taxon>Hexapoda</taxon>
        <taxon>Insecta</taxon>
        <taxon>Pterygota</taxon>
        <taxon>Neoptera</taxon>
        <taxon>Endopterygota</taxon>
        <taxon>Diptera</taxon>
        <taxon>Brachycera</taxon>
        <taxon>Muscomorpha</taxon>
        <taxon>Hippoboscoidea</taxon>
        <taxon>Glossinidae</taxon>
        <taxon>Glossina</taxon>
    </lineage>
</organism>
<dbReference type="VEuPathDB" id="VectorBase:GAUT004732"/>
<dbReference type="PANTHER" id="PTHR12354:SF1">
    <property type="entry name" value="INTERFERON-RELATED DEVELOPMENTAL REGULATOR 1"/>
    <property type="match status" value="1"/>
</dbReference>
<sequence length="108" mass="12036">MIVENWSDDILPEITIRFGSECLVLDSWAIHHQYSALCVVMGPGMTNQLQENDFIRDIFGLGSKVNTMNGSAKSKASKLERHLLNAAAFKARTISRGKNRDKRSAVLT</sequence>
<reference evidence="2" key="1">
    <citation type="submission" date="2020-05" db="UniProtKB">
        <authorList>
            <consortium name="EnsemblMetazoa"/>
        </authorList>
    </citation>
    <scope>IDENTIFICATION</scope>
    <source>
        <strain evidence="2">TTRI</strain>
    </source>
</reference>
<protein>
    <submittedName>
        <fullName evidence="2">IFRD_C domain-containing protein</fullName>
    </submittedName>
</protein>
<keyword evidence="3" id="KW-1185">Reference proteome</keyword>
<proteinExistence type="predicted"/>
<dbReference type="PANTHER" id="PTHR12354">
    <property type="entry name" value="INTERFERON-RELATED DEVELOPMENTAL REGULATOR"/>
    <property type="match status" value="1"/>
</dbReference>
<feature type="domain" description="Interferon-related developmental regulator C-terminal" evidence="1">
    <location>
        <begin position="52"/>
        <end position="104"/>
    </location>
</feature>
<accession>A0A1A9UH50</accession>
<dbReference type="InterPro" id="IPR006921">
    <property type="entry name" value="Interferon-rel_develop_reg_C"/>
</dbReference>
<name>A0A1A9UH50_GLOAU</name>
<dbReference type="EnsemblMetazoa" id="GAUT004732-RA">
    <property type="protein sequence ID" value="GAUT004732-PA"/>
    <property type="gene ID" value="GAUT004732"/>
</dbReference>
<dbReference type="AlphaFoldDB" id="A0A1A9UH50"/>
<dbReference type="STRING" id="7395.A0A1A9UH50"/>
<evidence type="ECO:0000313" key="3">
    <source>
        <dbReference type="Proteomes" id="UP000078200"/>
    </source>
</evidence>
<evidence type="ECO:0000313" key="2">
    <source>
        <dbReference type="EnsemblMetazoa" id="GAUT004732-PA"/>
    </source>
</evidence>
<dbReference type="InterPro" id="IPR039777">
    <property type="entry name" value="IFRD"/>
</dbReference>